<proteinExistence type="predicted"/>
<feature type="domain" description="Nucleoside transporter/FeoB GTPase Gate" evidence="2">
    <location>
        <begin position="46"/>
        <end position="130"/>
    </location>
</feature>
<dbReference type="InterPro" id="IPR014226">
    <property type="entry name" value="Spore_IM_YlbJ"/>
</dbReference>
<evidence type="ECO:0000259" key="2">
    <source>
        <dbReference type="Pfam" id="PF07670"/>
    </source>
</evidence>
<dbReference type="NCBIfam" id="TIGR02871">
    <property type="entry name" value="spore_ylbJ"/>
    <property type="match status" value="1"/>
</dbReference>
<name>A0ABV6JJW2_9BACL</name>
<sequence length="361" mass="38912">MQLVRYLFRPAVIPAWVAVLLALLLAIFPAAALHASIRGLSIWWEVLFPALFPFFVISELLLGFGIVHFFGTLLDPLMRPLFRLPGIGGFVVTMGYASGYPVGARLTAQLWEQRLITRVEGERLVAITTTSDPIFLIGAVSIGFFHNAALAPLLAAAHYGGGLIIGLLMRYHDRKAPESPQVPAASSTETGRRSSRLAQAITAMHRARLLDGRSTGTLLQEAVQAALRLMIVVGGLVVFFSVVMELLTMVGMIGTIAELFRIVMSTLGMPASLSEAVVNGLFEVTLGARTAGESTSSGLIHQVAIAAFILSWGGMSVHAQVVSLLSRTDLRYRPFLIARLVHGVIAVLLVYILWNSMAPTG</sequence>
<dbReference type="RefSeq" id="WP_204816948.1">
    <property type="nucleotide sequence ID" value="NZ_JANHOF010000002.1"/>
</dbReference>
<dbReference type="Proteomes" id="UP001589818">
    <property type="component" value="Unassembled WGS sequence"/>
</dbReference>
<accession>A0ABV6JJW2</accession>
<keyword evidence="1" id="KW-1133">Transmembrane helix</keyword>
<feature type="transmembrane region" description="Helical" evidence="1">
    <location>
        <begin position="229"/>
        <end position="257"/>
    </location>
</feature>
<feature type="transmembrane region" description="Helical" evidence="1">
    <location>
        <begin position="46"/>
        <end position="70"/>
    </location>
</feature>
<protein>
    <submittedName>
        <fullName evidence="3">Sporulation integral membrane protein YlbJ</fullName>
    </submittedName>
</protein>
<evidence type="ECO:0000256" key="1">
    <source>
        <dbReference type="SAM" id="Phobius"/>
    </source>
</evidence>
<dbReference type="InterPro" id="IPR011642">
    <property type="entry name" value="Gate_dom"/>
</dbReference>
<feature type="transmembrane region" description="Helical" evidence="1">
    <location>
        <begin position="124"/>
        <end position="144"/>
    </location>
</feature>
<evidence type="ECO:0000313" key="3">
    <source>
        <dbReference type="EMBL" id="MFC0396215.1"/>
    </source>
</evidence>
<feature type="transmembrane region" description="Helical" evidence="1">
    <location>
        <begin position="336"/>
        <end position="354"/>
    </location>
</feature>
<dbReference type="EMBL" id="JBHLVF010000047">
    <property type="protein sequence ID" value="MFC0396215.1"/>
    <property type="molecule type" value="Genomic_DNA"/>
</dbReference>
<evidence type="ECO:0000313" key="4">
    <source>
        <dbReference type="Proteomes" id="UP001589818"/>
    </source>
</evidence>
<feature type="transmembrane region" description="Helical" evidence="1">
    <location>
        <begin position="12"/>
        <end position="34"/>
    </location>
</feature>
<dbReference type="Pfam" id="PF07670">
    <property type="entry name" value="Gate"/>
    <property type="match status" value="1"/>
</dbReference>
<gene>
    <name evidence="3" type="primary">ylbJ</name>
    <name evidence="3" type="ORF">ACFFJ8_33165</name>
</gene>
<feature type="transmembrane region" description="Helical" evidence="1">
    <location>
        <begin position="299"/>
        <end position="324"/>
    </location>
</feature>
<organism evidence="3 4">
    <name type="scientific">Paenibacillus mendelii</name>
    <dbReference type="NCBI Taxonomy" id="206163"/>
    <lineage>
        <taxon>Bacteria</taxon>
        <taxon>Bacillati</taxon>
        <taxon>Bacillota</taxon>
        <taxon>Bacilli</taxon>
        <taxon>Bacillales</taxon>
        <taxon>Paenibacillaceae</taxon>
        <taxon>Paenibacillus</taxon>
    </lineage>
</organism>
<keyword evidence="4" id="KW-1185">Reference proteome</keyword>
<keyword evidence="1" id="KW-0472">Membrane</keyword>
<reference evidence="3 4" key="1">
    <citation type="submission" date="2024-09" db="EMBL/GenBank/DDBJ databases">
        <authorList>
            <person name="Sun Q."/>
            <person name="Mori K."/>
        </authorList>
    </citation>
    <scope>NUCLEOTIDE SEQUENCE [LARGE SCALE GENOMIC DNA]</scope>
    <source>
        <strain evidence="3 4">CCM 4839</strain>
    </source>
</reference>
<keyword evidence="1" id="KW-0812">Transmembrane</keyword>
<feature type="transmembrane region" description="Helical" evidence="1">
    <location>
        <begin position="82"/>
        <end position="103"/>
    </location>
</feature>
<comment type="caution">
    <text evidence="3">The sequence shown here is derived from an EMBL/GenBank/DDBJ whole genome shotgun (WGS) entry which is preliminary data.</text>
</comment>
<feature type="transmembrane region" description="Helical" evidence="1">
    <location>
        <begin position="150"/>
        <end position="169"/>
    </location>
</feature>